<dbReference type="InterPro" id="IPR050256">
    <property type="entry name" value="Glycosyltransferase_2"/>
</dbReference>
<protein>
    <submittedName>
        <fullName evidence="10">Uncharacterized protein</fullName>
    </submittedName>
</protein>
<comment type="subcellular location">
    <subcellularLocation>
        <location evidence="1">Membrane</location>
        <topology evidence="1">Multi-pass membrane protein</topology>
    </subcellularLocation>
</comment>
<evidence type="ECO:0000313" key="10">
    <source>
        <dbReference type="EMBL" id="CAK9249858.1"/>
    </source>
</evidence>
<keyword evidence="11" id="KW-1185">Reference proteome</keyword>
<feature type="transmembrane region" description="Helical" evidence="7">
    <location>
        <begin position="495"/>
        <end position="522"/>
    </location>
</feature>
<evidence type="ECO:0000256" key="6">
    <source>
        <dbReference type="ARBA" id="ARBA00023136"/>
    </source>
</evidence>
<evidence type="ECO:0000259" key="8">
    <source>
        <dbReference type="Pfam" id="PF00535"/>
    </source>
</evidence>
<accession>A0ABP0V606</accession>
<dbReference type="Gene3D" id="3.90.25.10">
    <property type="entry name" value="UDP-galactose 4-epimerase, domain 1"/>
    <property type="match status" value="1"/>
</dbReference>
<keyword evidence="5 7" id="KW-1133">Transmembrane helix</keyword>
<dbReference type="Pfam" id="PF04321">
    <property type="entry name" value="RmlD_sub_bind"/>
    <property type="match status" value="1"/>
</dbReference>
<dbReference type="Gene3D" id="3.40.50.720">
    <property type="entry name" value="NAD(P)-binding Rossmann-like Domain"/>
    <property type="match status" value="1"/>
</dbReference>
<dbReference type="InterPro" id="IPR001173">
    <property type="entry name" value="Glyco_trans_2-like"/>
</dbReference>
<sequence>MLGQAVYHTLSAHNTILATDIDLNEDWLTHLDVRDLDAILATCASFSPNLIINLAAYTDLEFCEKNPYDSFITNGMGQENVCLAALEYDIPVVYISTAGVFDGNIDFYTDFETPQPQSVYGKSKYYGELRTITTLKKYFIFRAGWMMGGLNKDKKFVKKIFDQIQSGKRELHIVNDKFGSPTYTWDFAKSMERIIDTELYGLYNMVCEGGDSRLEIANQLVKNLNLSDQLNDNAMKISIVIPTYRSEGNLPELLGRLNEVATANHLDFEMIVVDDNSPDNTLVILRDASRRYPNVKVLSLARNFGQQVAISAGLRYVTGEAVVIMDDDLQDPPEFIPTLADKLRDGYDIVYAIKVNRKENFLKRGAYTLFYRLLSLLSEIEIPRDSGDFCIMKREIASILNEMSERGRFIRGLRAWVGFRQIGIPCDRGERFSGPPAYTFSKTVKLSLDGIISFSNTPLRLISWIGFILTMLASTGIAITLYQKIFSYLYPESRYAVWSGFSAVLLAVLFIGGLQLVSLGIIGEYIGRIFNEVKKRPLFLIKESIGIDISEKR</sequence>
<organism evidence="10 11">
    <name type="scientific">Sphagnum jensenii</name>
    <dbReference type="NCBI Taxonomy" id="128206"/>
    <lineage>
        <taxon>Eukaryota</taxon>
        <taxon>Viridiplantae</taxon>
        <taxon>Streptophyta</taxon>
        <taxon>Embryophyta</taxon>
        <taxon>Bryophyta</taxon>
        <taxon>Sphagnophytina</taxon>
        <taxon>Sphagnopsida</taxon>
        <taxon>Sphagnales</taxon>
        <taxon>Sphagnaceae</taxon>
        <taxon>Sphagnum</taxon>
    </lineage>
</organism>
<evidence type="ECO:0000256" key="1">
    <source>
        <dbReference type="ARBA" id="ARBA00004141"/>
    </source>
</evidence>
<dbReference type="SUPFAM" id="SSF51735">
    <property type="entry name" value="NAD(P)-binding Rossmann-fold domains"/>
    <property type="match status" value="1"/>
</dbReference>
<evidence type="ECO:0000259" key="9">
    <source>
        <dbReference type="Pfam" id="PF04321"/>
    </source>
</evidence>
<feature type="transmembrane region" description="Helical" evidence="7">
    <location>
        <begin position="461"/>
        <end position="483"/>
    </location>
</feature>
<dbReference type="Pfam" id="PF00535">
    <property type="entry name" value="Glycos_transf_2"/>
    <property type="match status" value="1"/>
</dbReference>
<keyword evidence="3" id="KW-0808">Transferase</keyword>
<dbReference type="InterPro" id="IPR029903">
    <property type="entry name" value="RmlD-like-bd"/>
</dbReference>
<feature type="domain" description="RmlD-like substrate binding" evidence="9">
    <location>
        <begin position="1"/>
        <end position="228"/>
    </location>
</feature>
<dbReference type="CDD" id="cd04187">
    <property type="entry name" value="DPM1_like_bac"/>
    <property type="match status" value="1"/>
</dbReference>
<dbReference type="PANTHER" id="PTHR48090:SF1">
    <property type="entry name" value="PROPHAGE BACTOPRENOL GLUCOSYL TRANSFERASE HOMOLOG"/>
    <property type="match status" value="1"/>
</dbReference>
<gene>
    <name evidence="10" type="ORF">CSSPJE1EN1_LOCUS25236</name>
</gene>
<dbReference type="Proteomes" id="UP001497444">
    <property type="component" value="Unassembled WGS sequence"/>
</dbReference>
<dbReference type="EMBL" id="CAXAQS010000056">
    <property type="protein sequence ID" value="CAK9249858.1"/>
    <property type="molecule type" value="Genomic_DNA"/>
</dbReference>
<evidence type="ECO:0000313" key="11">
    <source>
        <dbReference type="Proteomes" id="UP001497444"/>
    </source>
</evidence>
<dbReference type="PANTHER" id="PTHR48090">
    <property type="entry name" value="UNDECAPRENYL-PHOSPHATE 4-DEOXY-4-FORMAMIDO-L-ARABINOSE TRANSFERASE-RELATED"/>
    <property type="match status" value="1"/>
</dbReference>
<evidence type="ECO:0000256" key="2">
    <source>
        <dbReference type="ARBA" id="ARBA00022676"/>
    </source>
</evidence>
<dbReference type="Gene3D" id="3.90.550.10">
    <property type="entry name" value="Spore Coat Polysaccharide Biosynthesis Protein SpsA, Chain A"/>
    <property type="match status" value="1"/>
</dbReference>
<evidence type="ECO:0000256" key="5">
    <source>
        <dbReference type="ARBA" id="ARBA00022989"/>
    </source>
</evidence>
<evidence type="ECO:0000256" key="4">
    <source>
        <dbReference type="ARBA" id="ARBA00022692"/>
    </source>
</evidence>
<feature type="domain" description="Glycosyltransferase 2-like" evidence="8">
    <location>
        <begin position="238"/>
        <end position="397"/>
    </location>
</feature>
<name>A0ABP0V606_9BRYO</name>
<comment type="caution">
    <text evidence="10">The sequence shown here is derived from an EMBL/GenBank/DDBJ whole genome shotgun (WGS) entry which is preliminary data.</text>
</comment>
<evidence type="ECO:0000256" key="7">
    <source>
        <dbReference type="SAM" id="Phobius"/>
    </source>
</evidence>
<proteinExistence type="predicted"/>
<keyword evidence="4 7" id="KW-0812">Transmembrane</keyword>
<dbReference type="InterPro" id="IPR029044">
    <property type="entry name" value="Nucleotide-diphossugar_trans"/>
</dbReference>
<keyword evidence="6 7" id="KW-0472">Membrane</keyword>
<dbReference type="SUPFAM" id="SSF53448">
    <property type="entry name" value="Nucleotide-diphospho-sugar transferases"/>
    <property type="match status" value="1"/>
</dbReference>
<dbReference type="InterPro" id="IPR036291">
    <property type="entry name" value="NAD(P)-bd_dom_sf"/>
</dbReference>
<evidence type="ECO:0000256" key="3">
    <source>
        <dbReference type="ARBA" id="ARBA00022679"/>
    </source>
</evidence>
<keyword evidence="2" id="KW-0328">Glycosyltransferase</keyword>
<reference evidence="10" key="1">
    <citation type="submission" date="2024-02" db="EMBL/GenBank/DDBJ databases">
        <authorList>
            <consortium name="ELIXIR-Norway"/>
            <consortium name="Elixir Norway"/>
        </authorList>
    </citation>
    <scope>NUCLEOTIDE SEQUENCE</scope>
</reference>